<evidence type="ECO:0000313" key="2">
    <source>
        <dbReference type="Proteomes" id="UP001056778"/>
    </source>
</evidence>
<accession>A0ACB9T592</accession>
<name>A0ACB9T592_HOLOL</name>
<sequence length="116" mass="13710">MTREREAIESEFQMALPSDTYRKEQLLMSLFNPKVDINSFAWGNLKTLRDNIDDDVLYKRLHEFRKYHYSGHRMTLAIQARLPMSTLESYVIECFTTVPQNNLPADDFSKHSKLCF</sequence>
<evidence type="ECO:0000313" key="1">
    <source>
        <dbReference type="EMBL" id="KAI4461978.1"/>
    </source>
</evidence>
<comment type="caution">
    <text evidence="1">The sequence shown here is derived from an EMBL/GenBank/DDBJ whole genome shotgun (WGS) entry which is preliminary data.</text>
</comment>
<dbReference type="EMBL" id="CM043019">
    <property type="protein sequence ID" value="KAI4461978.1"/>
    <property type="molecule type" value="Genomic_DNA"/>
</dbReference>
<protein>
    <submittedName>
        <fullName evidence="1">Nardilysin</fullName>
    </submittedName>
</protein>
<reference evidence="1" key="1">
    <citation type="submission" date="2022-04" db="EMBL/GenBank/DDBJ databases">
        <title>Chromosome-scale genome assembly of Holotrichia oblita Faldermann.</title>
        <authorList>
            <person name="Rongchong L."/>
        </authorList>
    </citation>
    <scope>NUCLEOTIDE SEQUENCE</scope>
    <source>
        <strain evidence="1">81SQS9</strain>
    </source>
</reference>
<proteinExistence type="predicted"/>
<organism evidence="1 2">
    <name type="scientific">Holotrichia oblita</name>
    <name type="common">Chafer beetle</name>
    <dbReference type="NCBI Taxonomy" id="644536"/>
    <lineage>
        <taxon>Eukaryota</taxon>
        <taxon>Metazoa</taxon>
        <taxon>Ecdysozoa</taxon>
        <taxon>Arthropoda</taxon>
        <taxon>Hexapoda</taxon>
        <taxon>Insecta</taxon>
        <taxon>Pterygota</taxon>
        <taxon>Neoptera</taxon>
        <taxon>Endopterygota</taxon>
        <taxon>Coleoptera</taxon>
        <taxon>Polyphaga</taxon>
        <taxon>Scarabaeiformia</taxon>
        <taxon>Scarabaeidae</taxon>
        <taxon>Melolonthinae</taxon>
        <taxon>Holotrichia</taxon>
    </lineage>
</organism>
<keyword evidence="2" id="KW-1185">Reference proteome</keyword>
<dbReference type="Proteomes" id="UP001056778">
    <property type="component" value="Chromosome 5"/>
</dbReference>
<gene>
    <name evidence="1" type="ORF">MML48_5g00017121</name>
</gene>